<keyword evidence="2" id="KW-1185">Reference proteome</keyword>
<organism evidence="1 2">
    <name type="scientific">Paractinoplanes hotanensis</name>
    <dbReference type="NCBI Taxonomy" id="2906497"/>
    <lineage>
        <taxon>Bacteria</taxon>
        <taxon>Bacillati</taxon>
        <taxon>Actinomycetota</taxon>
        <taxon>Actinomycetes</taxon>
        <taxon>Micromonosporales</taxon>
        <taxon>Micromonosporaceae</taxon>
        <taxon>Paractinoplanes</taxon>
    </lineage>
</organism>
<dbReference type="Proteomes" id="UP001523216">
    <property type="component" value="Unassembled WGS sequence"/>
</dbReference>
<comment type="caution">
    <text evidence="1">The sequence shown here is derived from an EMBL/GenBank/DDBJ whole genome shotgun (WGS) entry which is preliminary data.</text>
</comment>
<dbReference type="SUPFAM" id="SSF109854">
    <property type="entry name" value="DinB/YfiT-like putative metalloenzymes"/>
    <property type="match status" value="1"/>
</dbReference>
<sequence length="203" mass="22590">MTAYAQRERRLLADLLLRLGPDEPTLCEGWTTRDLAAHLVVRDRRPDAAAGAMIGPLRSHGERVRLRTAARPYADVVHEMRTPPWWSPVSNRLVDEAANTIEFFVHHEDARRAQPDWAPRELDPGLETALWRNVKLTGRLVLRRSGTAVEVRSPGHGSFIVGDNPATTLTGPPGELAMFLTGRRDNARVTIEGDGLRDARLGL</sequence>
<name>A0ABT0Y857_9ACTN</name>
<proteinExistence type="predicted"/>
<dbReference type="EMBL" id="JAMQOL010000041">
    <property type="protein sequence ID" value="MCM4081469.1"/>
    <property type="molecule type" value="Genomic_DNA"/>
</dbReference>
<evidence type="ECO:0000313" key="2">
    <source>
        <dbReference type="Proteomes" id="UP001523216"/>
    </source>
</evidence>
<evidence type="ECO:0000313" key="1">
    <source>
        <dbReference type="EMBL" id="MCM4081469.1"/>
    </source>
</evidence>
<dbReference type="NCBIfam" id="TIGR03083">
    <property type="entry name" value="maleylpyruvate isomerase family mycothiol-dependent enzyme"/>
    <property type="match status" value="1"/>
</dbReference>
<dbReference type="NCBIfam" id="TIGR03085">
    <property type="entry name" value="TIGR03085 family metal-binding protein"/>
    <property type="match status" value="1"/>
</dbReference>
<dbReference type="InterPro" id="IPR034660">
    <property type="entry name" value="DinB/YfiT-like"/>
</dbReference>
<reference evidence="1 2" key="1">
    <citation type="submission" date="2022-06" db="EMBL/GenBank/DDBJ databases">
        <title>Actinoplanes abujensis sp. nov., isolated from Nigerian arid soil.</title>
        <authorList>
            <person name="Ding P."/>
        </authorList>
    </citation>
    <scope>NUCLEOTIDE SEQUENCE [LARGE SCALE GENOMIC DNA]</scope>
    <source>
        <strain evidence="2">TRM88002</strain>
    </source>
</reference>
<accession>A0ABT0Y857</accession>
<gene>
    <name evidence="1" type="ORF">LXN57_28230</name>
</gene>
<dbReference type="InterPro" id="IPR017519">
    <property type="entry name" value="CHP03085"/>
</dbReference>
<dbReference type="RefSeq" id="WP_251801259.1">
    <property type="nucleotide sequence ID" value="NZ_JAMQOL010000041.1"/>
</dbReference>
<protein>
    <submittedName>
        <fullName evidence="1">TIGR03085 family metal-binding protein</fullName>
    </submittedName>
</protein>
<dbReference type="InterPro" id="IPR017517">
    <property type="entry name" value="Maleyloyr_isom"/>
</dbReference>